<protein>
    <submittedName>
        <fullName evidence="2">Uncharacterized protein</fullName>
    </submittedName>
</protein>
<feature type="region of interest" description="Disordered" evidence="1">
    <location>
        <begin position="1"/>
        <end position="51"/>
    </location>
</feature>
<keyword evidence="3" id="KW-1185">Reference proteome</keyword>
<evidence type="ECO:0000313" key="2">
    <source>
        <dbReference type="EMBL" id="OPJ67358.1"/>
    </source>
</evidence>
<reference evidence="2 3" key="1">
    <citation type="submission" date="2016-02" db="EMBL/GenBank/DDBJ databases">
        <title>Band-tailed pigeon sequencing and assembly.</title>
        <authorList>
            <person name="Soares A.E."/>
            <person name="Novak B.J."/>
            <person name="Rice E.S."/>
            <person name="O'Connell B."/>
            <person name="Chang D."/>
            <person name="Weber S."/>
            <person name="Shapiro B."/>
        </authorList>
    </citation>
    <scope>NUCLEOTIDE SEQUENCE [LARGE SCALE GENOMIC DNA]</scope>
    <source>
        <strain evidence="2">BTP2013</strain>
        <tissue evidence="2">Blood</tissue>
    </source>
</reference>
<dbReference type="AlphaFoldDB" id="A0A1V4J568"/>
<proteinExistence type="predicted"/>
<comment type="caution">
    <text evidence="2">The sequence shown here is derived from an EMBL/GenBank/DDBJ whole genome shotgun (WGS) entry which is preliminary data.</text>
</comment>
<dbReference type="Proteomes" id="UP000190648">
    <property type="component" value="Unassembled WGS sequence"/>
</dbReference>
<dbReference type="EMBL" id="LSYS01009165">
    <property type="protein sequence ID" value="OPJ67358.1"/>
    <property type="molecule type" value="Genomic_DNA"/>
</dbReference>
<sequence>MAHRGGRPNSAFHAGTRESRAGTPGPPSRRCRPSHPGSVLRSGTVPQGNRAVKGGMSLEVLDQYHLVWWNR</sequence>
<accession>A0A1V4J568</accession>
<name>A0A1V4J568_PATFA</name>
<organism evidence="2 3">
    <name type="scientific">Patagioenas fasciata monilis</name>
    <dbReference type="NCBI Taxonomy" id="372326"/>
    <lineage>
        <taxon>Eukaryota</taxon>
        <taxon>Metazoa</taxon>
        <taxon>Chordata</taxon>
        <taxon>Craniata</taxon>
        <taxon>Vertebrata</taxon>
        <taxon>Euteleostomi</taxon>
        <taxon>Archelosauria</taxon>
        <taxon>Archosauria</taxon>
        <taxon>Dinosauria</taxon>
        <taxon>Saurischia</taxon>
        <taxon>Theropoda</taxon>
        <taxon>Coelurosauria</taxon>
        <taxon>Aves</taxon>
        <taxon>Neognathae</taxon>
        <taxon>Neoaves</taxon>
        <taxon>Columbimorphae</taxon>
        <taxon>Columbiformes</taxon>
        <taxon>Columbidae</taxon>
        <taxon>Patagioenas</taxon>
    </lineage>
</organism>
<evidence type="ECO:0000313" key="3">
    <source>
        <dbReference type="Proteomes" id="UP000190648"/>
    </source>
</evidence>
<evidence type="ECO:0000256" key="1">
    <source>
        <dbReference type="SAM" id="MobiDB-lite"/>
    </source>
</evidence>
<gene>
    <name evidence="2" type="ORF">AV530_011646</name>
</gene>